<dbReference type="GO" id="GO:0000425">
    <property type="term" value="P:pexophagy"/>
    <property type="evidence" value="ECO:0000318"/>
    <property type="project" value="GO_Central"/>
</dbReference>
<dbReference type="Proteomes" id="UP000091857">
    <property type="component" value="Chromosome 10"/>
</dbReference>
<dbReference type="GO" id="GO:0000422">
    <property type="term" value="P:autophagy of mitochondrion"/>
    <property type="evidence" value="ECO:0000318"/>
    <property type="project" value="GO_Central"/>
</dbReference>
<evidence type="ECO:0000256" key="11">
    <source>
        <dbReference type="ARBA" id="ARBA00024615"/>
    </source>
</evidence>
<evidence type="ECO:0000256" key="1">
    <source>
        <dbReference type="ARBA" id="ARBA00004406"/>
    </source>
</evidence>
<feature type="region of interest" description="Disordered" evidence="12">
    <location>
        <begin position="119"/>
        <end position="155"/>
    </location>
</feature>
<evidence type="ECO:0000256" key="8">
    <source>
        <dbReference type="ARBA" id="ARBA00023055"/>
    </source>
</evidence>
<dbReference type="EMBL" id="CM004396">
    <property type="protein sequence ID" value="OAY39077.1"/>
    <property type="molecule type" value="Genomic_DNA"/>
</dbReference>
<evidence type="ECO:0000256" key="3">
    <source>
        <dbReference type="ARBA" id="ARBA00009714"/>
    </source>
</evidence>
<dbReference type="OrthoDB" id="18982at2759"/>
<organism evidence="13 14">
    <name type="scientific">Manihot esculenta</name>
    <name type="common">Cassava</name>
    <name type="synonym">Jatropha manihot</name>
    <dbReference type="NCBI Taxonomy" id="3983"/>
    <lineage>
        <taxon>Eukaryota</taxon>
        <taxon>Viridiplantae</taxon>
        <taxon>Streptophyta</taxon>
        <taxon>Embryophyta</taxon>
        <taxon>Tracheophyta</taxon>
        <taxon>Spermatophyta</taxon>
        <taxon>Magnoliopsida</taxon>
        <taxon>eudicotyledons</taxon>
        <taxon>Gunneridae</taxon>
        <taxon>Pentapetalae</taxon>
        <taxon>rosids</taxon>
        <taxon>fabids</taxon>
        <taxon>Malpighiales</taxon>
        <taxon>Euphorbiaceae</taxon>
        <taxon>Crotonoideae</taxon>
        <taxon>Manihoteae</taxon>
        <taxon>Manihot</taxon>
    </lineage>
</organism>
<proteinExistence type="inferred from homology"/>
<dbReference type="EMBL" id="CM004396">
    <property type="protein sequence ID" value="OAY39076.1"/>
    <property type="molecule type" value="Genomic_DNA"/>
</dbReference>
<evidence type="ECO:0000256" key="5">
    <source>
        <dbReference type="ARBA" id="ARBA00022448"/>
    </source>
</evidence>
<dbReference type="GO" id="GO:0005789">
    <property type="term" value="C:endoplasmic reticulum membrane"/>
    <property type="evidence" value="ECO:0007669"/>
    <property type="project" value="UniProtKB-SubCell"/>
</dbReference>
<comment type="catalytic activity">
    <reaction evidence="10">
        <text>a 1,2-diacyl-sn-glycero-3-phospho-L-serine(in) = a 1,2-diacyl-sn-glycero-3-phospho-L-serine(out)</text>
        <dbReference type="Rhea" id="RHEA:38663"/>
        <dbReference type="ChEBI" id="CHEBI:57262"/>
    </reaction>
</comment>
<dbReference type="GO" id="GO:0000045">
    <property type="term" value="P:autophagosome assembly"/>
    <property type="evidence" value="ECO:0000318"/>
    <property type="project" value="GO_Central"/>
</dbReference>
<dbReference type="PANTHER" id="PTHR13190:SF1">
    <property type="entry name" value="AUTOPHAGY-RELATED 2, ISOFORM A"/>
    <property type="match status" value="1"/>
</dbReference>
<evidence type="ECO:0000313" key="13">
    <source>
        <dbReference type="EMBL" id="OAY39076.1"/>
    </source>
</evidence>
<name>A0A251JYI9_MANES</name>
<evidence type="ECO:0000256" key="12">
    <source>
        <dbReference type="SAM" id="MobiDB-lite"/>
    </source>
</evidence>
<keyword evidence="6" id="KW-0256">Endoplasmic reticulum</keyword>
<dbReference type="GO" id="GO:0032266">
    <property type="term" value="F:phosphatidylinositol-3-phosphate binding"/>
    <property type="evidence" value="ECO:0000318"/>
    <property type="project" value="GO_Central"/>
</dbReference>
<dbReference type="GO" id="GO:0061908">
    <property type="term" value="C:phagophore"/>
    <property type="evidence" value="ECO:0000318"/>
    <property type="project" value="GO_Central"/>
</dbReference>
<evidence type="ECO:0000256" key="2">
    <source>
        <dbReference type="ARBA" id="ARBA00004623"/>
    </source>
</evidence>
<sequence>MFSWNLAKSAEAVFSRWAVKRLFKFFLKKKLGQFLLGDIDLDQLDIQLRQGTIQLNDLALNVDYLNEKFGASTLVIIKEGSIGSLSVKMPWQGKGFQVEVDELELVLAFAPCPRNKSPAGNGNNVFNQDSNHDVESEGGGRHGHNMMDNSAKSSSTDVHEGVKTIAKMVKWFLSSFHVNVKKIIVAFEPDSEDEKEVGHRKTLVLRISEAECGTCVSEDAKSNSDARVESFLGISQLTNFIKFQGAVLELLKMDDVDNQTCSPCPLGSSFGELFSGHCPSNATPILTGSKDGFSGNLKLSIPWKNGSLDIRKVDANISIDPVELRCQPSTIKWLLVSWETYKTLDKEMQYRSTDNVDLNSASLFYSTTSIPAMVATDKVIPAHGSFLSAFSSLTVQESRSEAMLAGSHLIPDWVPNSVKDYYKDGNQEELDLGASVDQFFECFDGVRSSQSALGSSGMWNWTCSVFSALTAASSLASGSLQIPLEQQHVQTNLQVTVAGISIILSFQDEGQEYLYGPKGDQSSNGLHVHFMVAECKDIFVALQVCPQEVRFEGKLQYIEVSDYLCNENDVMNLHLTECSTVCKSPTLSVQHLQEEVQAALPPLTSSVKSHDLDELSVQNASDIFRDMTKVKMLSTSGVTQCQFAVNSDSLDGSLRGSTSFSLQLPHFIFWVNFWSINKLLDLLKDVEAYVKTNCKRDGFSHVNQERQSSLGNVKWGSCTGVATLSSTRKLKGNISIPNARIIICFPFATGNDFGDYFSWVQFIAVDFTSPLSFEKGKVKDTTLLSGTCSWKQYTSNATCSLHLDVGDLNVFLVNPTCKSDAKINSCGVPKQMYCAQKILSISNRAGCLSTVSMLWQEGSVTGPWIAERAKSLAMSEESRSRKKTAVEGYEFVSVTSVKDLEDTNSQTRKELVLSSAFFLHVHLFNVSIDLGSSQYGNLHNLFDQMISSLSGAVCDPLNEREVLSVPQTSIFVECASVEILIRPDVKEDTKESLQSELPGSWHCLKLKVQKLDMLSVANIGGIGRANFFWLAHGEGKLWGSVTGVPDKEFLLISCSNSTRKRGDGGGSNALSSRLAGSDIVYLRDPKNLHEFTSINVRCGTIVAVGGRLDWLEAISSFFSVPSHEIKRTGDDNLPKGDLSAPCETTFILKLVDIGLSYEPHLKYSMVSDFQSESSYSYFKDETSRRPVACLLAASSLTLLNTSLETSMDNDYKITVQDLGFLLCPAFENPGGSYSVDYLHEMGYVKVAREALLETILRTNCKNDFSWELECSKSHMYVETCHDTTSGLILLAAQLQQLFAPDLEESIVHLQTRWNNVHQAQKRNEFHQAQERNEFNNDCGMSSNSISSALQLHASSGDTNNKPGIVGLMDEIYEDAFHLDGNQECQFYSNESQVCASFDESLLGEAFGSSIRAPEFVFDDVPFDGTAPIIGIESGQTSYLQNGSLPEIIEGYCLSELRPLSELPIGSQLPSEILKSQSRNFREGDLGRGKSGWYEGTSLSIVENHISEASGEASLNKDLEDKLPSFDGTRPDEFGKPTGCVHFKNINVTWRMFAGSDWHTYENNGESSRSVHGRDTTACLELVLSGTQFQYDLYPVGGICASELSFSVQDFYLYDRSKSAPWKRVLGYYCSRNHPRESSSKALKLELEAVRPDPLTPLEEYRLHIALLPMLLQLHQSQLDFLIGFFGAKGSSTDQSSDPNENAGSAKPYASKNLGGHRIEDEALLPYFQKFDIWPIILRVDYSPHHVDLAALGGGKFVELVKLVPWKGVELQLKHVHAVGVYGWGNVCEATIGEWLEDISQNQIHRVLRGLPTVRSLFAVGAGAAKLVSLPVESYRKDQRVLKGMQRGTIAFLRSISLEAIGLGVHLAAGAHDILLQAEYILTRIPPSVSWPAKGKTKPNVKYNQPKNAQQGIKQAYESLSDGLGKSASALVQAPLKKYQRGASAGSALAIAVRGVPAAAIAPVSACASAAHYALLGLRNSLDPERKKESMDKYLGPTQP</sequence>
<accession>A0A251JYI9</accession>
<protein>
    <recommendedName>
        <fullName evidence="4">Autophagy-related protein 2</fullName>
    </recommendedName>
</protein>
<dbReference type="STRING" id="3983.A0A251JYI9"/>
<evidence type="ECO:0000256" key="10">
    <source>
        <dbReference type="ARBA" id="ARBA00024479"/>
    </source>
</evidence>
<evidence type="ECO:0000256" key="6">
    <source>
        <dbReference type="ARBA" id="ARBA00022824"/>
    </source>
</evidence>
<evidence type="ECO:0000256" key="4">
    <source>
        <dbReference type="ARBA" id="ARBA00018070"/>
    </source>
</evidence>
<dbReference type="Gramene" id="Manes.10G065500.4.v8.1">
    <property type="protein sequence ID" value="Manes.10G065500.4.v8.1.CDS"/>
    <property type="gene ID" value="Manes.10G065500.v8.1"/>
</dbReference>
<keyword evidence="14" id="KW-1185">Reference proteome</keyword>
<dbReference type="GO" id="GO:0061709">
    <property type="term" value="P:reticulophagy"/>
    <property type="evidence" value="ECO:0000318"/>
    <property type="project" value="GO_Central"/>
</dbReference>
<evidence type="ECO:0000256" key="9">
    <source>
        <dbReference type="ARBA" id="ARBA00023136"/>
    </source>
</evidence>
<dbReference type="GO" id="GO:0006869">
    <property type="term" value="P:lipid transport"/>
    <property type="evidence" value="ECO:0007669"/>
    <property type="project" value="UniProtKB-KW"/>
</dbReference>
<comment type="similarity">
    <text evidence="3">Belongs to the ATG2 family.</text>
</comment>
<dbReference type="GO" id="GO:0034045">
    <property type="term" value="C:phagophore assembly site membrane"/>
    <property type="evidence" value="ECO:0007669"/>
    <property type="project" value="UniProtKB-SubCell"/>
</dbReference>
<keyword evidence="7" id="KW-0072">Autophagy</keyword>
<dbReference type="InterPro" id="IPR026849">
    <property type="entry name" value="ATG2"/>
</dbReference>
<feature type="compositionally biased region" description="Polar residues" evidence="12">
    <location>
        <begin position="119"/>
        <end position="129"/>
    </location>
</feature>
<feature type="compositionally biased region" description="Basic and acidic residues" evidence="12">
    <location>
        <begin position="130"/>
        <end position="140"/>
    </location>
</feature>
<dbReference type="GO" id="GO:0043495">
    <property type="term" value="F:protein-membrane adaptor activity"/>
    <property type="evidence" value="ECO:0000318"/>
    <property type="project" value="GO_Central"/>
</dbReference>
<dbReference type="PANTHER" id="PTHR13190">
    <property type="entry name" value="AUTOPHAGY-RELATED 2, ISOFORM A"/>
    <property type="match status" value="1"/>
</dbReference>
<keyword evidence="9" id="KW-0472">Membrane</keyword>
<gene>
    <name evidence="13" type="ORF">MANES_10G065500</name>
</gene>
<reference evidence="13 14" key="1">
    <citation type="submission" date="2016-02" db="EMBL/GenBank/DDBJ databases">
        <title>WGS assembly of Manihot esculenta.</title>
        <authorList>
            <person name="Bredeson J.V."/>
            <person name="Prochnik S.E."/>
            <person name="Lyons J.B."/>
            <person name="Schmutz J."/>
            <person name="Grimwood J."/>
            <person name="Vrebalov J."/>
            <person name="Bart R.S."/>
            <person name="Amuge T."/>
            <person name="Ferguson M.E."/>
            <person name="Green R."/>
            <person name="Putnam N."/>
            <person name="Stites J."/>
            <person name="Rounsley S."/>
            <person name="Rokhsar D.S."/>
        </authorList>
    </citation>
    <scope>NUCLEOTIDE SEQUENCE [LARGE SCALE GENOMIC DNA]</scope>
    <source>
        <strain evidence="14">cv. AM560-2</strain>
        <tissue evidence="13">Leaf</tissue>
    </source>
</reference>
<keyword evidence="5" id="KW-0813">Transport</keyword>
<comment type="subcellular location">
    <subcellularLocation>
        <location evidence="1">Endoplasmic reticulum membrane</location>
        <topology evidence="1">Peripheral membrane protein</topology>
    </subcellularLocation>
    <subcellularLocation>
        <location evidence="2">Preautophagosomal structure membrane</location>
        <topology evidence="2">Peripheral membrane protein</topology>
    </subcellularLocation>
</comment>
<evidence type="ECO:0000313" key="14">
    <source>
        <dbReference type="Proteomes" id="UP000091857"/>
    </source>
</evidence>
<keyword evidence="8" id="KW-0445">Lipid transport</keyword>
<dbReference type="Gramene" id="Manes.10G065500.3.v8.1">
    <property type="protein sequence ID" value="Manes.10G065500.3.v8.1.CDS"/>
    <property type="gene ID" value="Manes.10G065500.v8.1"/>
</dbReference>
<comment type="catalytic activity">
    <reaction evidence="11">
        <text>a 1,2-diacyl-sn-glycero-3-phosphoethanolamine(in) = a 1,2-diacyl-sn-glycero-3-phosphoethanolamine(out)</text>
        <dbReference type="Rhea" id="RHEA:38895"/>
        <dbReference type="ChEBI" id="CHEBI:64612"/>
    </reaction>
</comment>
<evidence type="ECO:0000256" key="7">
    <source>
        <dbReference type="ARBA" id="ARBA00023006"/>
    </source>
</evidence>
<dbReference type="GO" id="GO:0034727">
    <property type="term" value="P:piecemeal microautophagy of the nucleus"/>
    <property type="evidence" value="ECO:0000318"/>
    <property type="project" value="GO_Central"/>
</dbReference>
<dbReference type="GO" id="GO:0061723">
    <property type="term" value="P:glycophagy"/>
    <property type="evidence" value="ECO:0000318"/>
    <property type="project" value="GO_Central"/>
</dbReference>
<dbReference type="GO" id="GO:0000407">
    <property type="term" value="C:phagophore assembly site"/>
    <property type="evidence" value="ECO:0000318"/>
    <property type="project" value="GO_Central"/>
</dbReference>
<dbReference type="Pfam" id="PF13329">
    <property type="entry name" value="ATG2_CAD"/>
    <property type="match status" value="2"/>
</dbReference>